<feature type="signal peptide" evidence="1">
    <location>
        <begin position="1"/>
        <end position="22"/>
    </location>
</feature>
<dbReference type="Pfam" id="PF14519">
    <property type="entry name" value="Macro_2"/>
    <property type="match status" value="1"/>
</dbReference>
<dbReference type="EMBL" id="JADGJQ010000007">
    <property type="protein sequence ID" value="KAJ3182979.1"/>
    <property type="molecule type" value="Genomic_DNA"/>
</dbReference>
<evidence type="ECO:0000313" key="4">
    <source>
        <dbReference type="Proteomes" id="UP001212152"/>
    </source>
</evidence>
<dbReference type="InterPro" id="IPR043472">
    <property type="entry name" value="Macro_dom-like"/>
</dbReference>
<organism evidence="3 4">
    <name type="scientific">Geranomyces variabilis</name>
    <dbReference type="NCBI Taxonomy" id="109894"/>
    <lineage>
        <taxon>Eukaryota</taxon>
        <taxon>Fungi</taxon>
        <taxon>Fungi incertae sedis</taxon>
        <taxon>Chytridiomycota</taxon>
        <taxon>Chytridiomycota incertae sedis</taxon>
        <taxon>Chytridiomycetes</taxon>
        <taxon>Spizellomycetales</taxon>
        <taxon>Powellomycetaceae</taxon>
        <taxon>Geranomyces</taxon>
    </lineage>
</organism>
<gene>
    <name evidence="3" type="ORF">HDU87_007401</name>
</gene>
<evidence type="ECO:0000259" key="2">
    <source>
        <dbReference type="Pfam" id="PF14519"/>
    </source>
</evidence>
<keyword evidence="1" id="KW-0732">Signal</keyword>
<evidence type="ECO:0000313" key="3">
    <source>
        <dbReference type="EMBL" id="KAJ3182979.1"/>
    </source>
</evidence>
<sequence length="346" mass="37583">MRSHNSLCIAASALVAVLLALALRTLSRSAYSGIPTALSSFDPPANSGASVMEDACHNPFSSARAPLPGCVKRHNDFNITLANLDEDLVANYSRFFDPYLVSNGGRITVAWDGLMWVPGDFDCIVSPANSFGLMDGGADWAISYHLAGGPEGLVAHVQRAILNKFAGQQPVASSFIIDVEEVVRSYLRTPGNHFRAAGETNVKLPRFLAHTPTMRTPQKLGPSTTVPYDAMWSTLVAIREHNVQAEAAGRPDRAIRNVLLPGFGTSYGHVPPAVGARQLALAYKHFLENPADYIGTRQCGGWDPRCDVGSDRGGKCRIEAEKTYLISWDYVDQLAEEIRSTWACTY</sequence>
<evidence type="ECO:0000256" key="1">
    <source>
        <dbReference type="SAM" id="SignalP"/>
    </source>
</evidence>
<proteinExistence type="predicted"/>
<dbReference type="SUPFAM" id="SSF52949">
    <property type="entry name" value="Macro domain-like"/>
    <property type="match status" value="1"/>
</dbReference>
<feature type="domain" description="Macro-like" evidence="2">
    <location>
        <begin position="116"/>
        <end position="283"/>
    </location>
</feature>
<comment type="caution">
    <text evidence="3">The sequence shown here is derived from an EMBL/GenBank/DDBJ whole genome shotgun (WGS) entry which is preliminary data.</text>
</comment>
<dbReference type="InterPro" id="IPR028071">
    <property type="entry name" value="Macro-like_dom"/>
</dbReference>
<reference evidence="3" key="1">
    <citation type="submission" date="2020-05" db="EMBL/GenBank/DDBJ databases">
        <title>Phylogenomic resolution of chytrid fungi.</title>
        <authorList>
            <person name="Stajich J.E."/>
            <person name="Amses K."/>
            <person name="Simmons R."/>
            <person name="Seto K."/>
            <person name="Myers J."/>
            <person name="Bonds A."/>
            <person name="Quandt C.A."/>
            <person name="Barry K."/>
            <person name="Liu P."/>
            <person name="Grigoriev I."/>
            <person name="Longcore J.E."/>
            <person name="James T.Y."/>
        </authorList>
    </citation>
    <scope>NUCLEOTIDE SEQUENCE</scope>
    <source>
        <strain evidence="3">JEL0379</strain>
    </source>
</reference>
<accession>A0AAD5TPB0</accession>
<dbReference type="Gene3D" id="3.40.220.10">
    <property type="entry name" value="Leucine Aminopeptidase, subunit E, domain 1"/>
    <property type="match status" value="1"/>
</dbReference>
<keyword evidence="4" id="KW-1185">Reference proteome</keyword>
<dbReference type="AlphaFoldDB" id="A0AAD5TPB0"/>
<name>A0AAD5TPB0_9FUNG</name>
<dbReference type="Proteomes" id="UP001212152">
    <property type="component" value="Unassembled WGS sequence"/>
</dbReference>
<feature type="chain" id="PRO_5042185762" description="Macro-like domain-containing protein" evidence="1">
    <location>
        <begin position="23"/>
        <end position="346"/>
    </location>
</feature>
<protein>
    <recommendedName>
        <fullName evidence="2">Macro-like domain-containing protein</fullName>
    </recommendedName>
</protein>